<dbReference type="EMBL" id="MN433457">
    <property type="protein sequence ID" value="QFX78735.1"/>
    <property type="molecule type" value="Genomic_DNA"/>
</dbReference>
<organism evidence="2">
    <name type="scientific">Pseudomonas aeruginosa</name>
    <dbReference type="NCBI Taxonomy" id="287"/>
    <lineage>
        <taxon>Bacteria</taxon>
        <taxon>Pseudomonadati</taxon>
        <taxon>Pseudomonadota</taxon>
        <taxon>Gammaproteobacteria</taxon>
        <taxon>Pseudomonadales</taxon>
        <taxon>Pseudomonadaceae</taxon>
        <taxon>Pseudomonas</taxon>
    </lineage>
</organism>
<sequence length="135" mass="15545">MTGLGLMEPSSDVPGCARTSNVSRPMPGKAITPEISQNRRLVANRHTKQARFAPWLRSNMRSCTANMRRTGRNIRSTFECMRTTSAHYGRRRNLERVFLHQLPAVLEHQVVVIIGRNQSFMSNNREWISLVRLLR</sequence>
<feature type="region of interest" description="Disordered" evidence="1">
    <location>
        <begin position="1"/>
        <end position="31"/>
    </location>
</feature>
<evidence type="ECO:0000313" key="2">
    <source>
        <dbReference type="EMBL" id="QFX78735.1"/>
    </source>
</evidence>
<dbReference type="AlphaFoldDB" id="A0A5P9WB97"/>
<geneLocation type="plasmid" evidence="2">
    <name>pNK546-KPC</name>
</geneLocation>
<keyword evidence="2" id="KW-0614">Plasmid</keyword>
<evidence type="ECO:0000256" key="1">
    <source>
        <dbReference type="SAM" id="MobiDB-lite"/>
    </source>
</evidence>
<proteinExistence type="predicted"/>
<gene>
    <name evidence="2" type="ORF">pNK546KPC_0525</name>
</gene>
<name>A0A5P9WB97_PSEAI</name>
<reference evidence="2" key="1">
    <citation type="submission" date="2019-09" db="EMBL/GenBank/DDBJ databases">
        <authorList>
            <person name="Li Z."/>
        </authorList>
    </citation>
    <scope>NUCLEOTIDE SEQUENCE</scope>
    <source>
        <strain evidence="2">PAB546</strain>
        <plasmid evidence="2">pNK546-KPC</plasmid>
    </source>
</reference>
<accession>A0A5P9WB97</accession>
<protein>
    <submittedName>
        <fullName evidence="2">Uncharacterized protein</fullName>
    </submittedName>
</protein>